<comment type="similarity">
    <text evidence="1">Belongs to the H-rev107 family.</text>
</comment>
<feature type="domain" description="LRAT" evidence="6">
    <location>
        <begin position="13"/>
        <end position="129"/>
    </location>
</feature>
<name>G1PGN4_MYOLU</name>
<dbReference type="GO" id="GO:0016410">
    <property type="term" value="F:N-acyltransferase activity"/>
    <property type="evidence" value="ECO:0007669"/>
    <property type="project" value="TreeGrafter"/>
</dbReference>
<dbReference type="GO" id="GO:0008970">
    <property type="term" value="F:phospholipase A1 activity"/>
    <property type="evidence" value="ECO:0007669"/>
    <property type="project" value="TreeGrafter"/>
</dbReference>
<dbReference type="HOGENOM" id="CLU_109418_0_1_1"/>
<keyword evidence="4" id="KW-0443">Lipid metabolism</keyword>
<dbReference type="GeneTree" id="ENSGT00940000154853"/>
<dbReference type="PANTHER" id="PTHR13943:SF31">
    <property type="entry name" value="PHOSPHOLIPASE A AND ACYLTRANSFERASE 3"/>
    <property type="match status" value="1"/>
</dbReference>
<dbReference type="OMA" id="KSLWANT"/>
<dbReference type="PANTHER" id="PTHR13943">
    <property type="entry name" value="HRAS-LIKE SUPPRESSOR - RELATED"/>
    <property type="match status" value="1"/>
</dbReference>
<proteinExistence type="inferred from homology"/>
<keyword evidence="5" id="KW-0472">Membrane</keyword>
<gene>
    <name evidence="7" type="primary">LOC102440971</name>
</gene>
<evidence type="ECO:0000256" key="1">
    <source>
        <dbReference type="ARBA" id="ARBA00007824"/>
    </source>
</evidence>
<dbReference type="GO" id="GO:0005737">
    <property type="term" value="C:cytoplasm"/>
    <property type="evidence" value="ECO:0007669"/>
    <property type="project" value="TreeGrafter"/>
</dbReference>
<evidence type="ECO:0000256" key="2">
    <source>
        <dbReference type="ARBA" id="ARBA00022679"/>
    </source>
</evidence>
<evidence type="ECO:0000256" key="3">
    <source>
        <dbReference type="ARBA" id="ARBA00022801"/>
    </source>
</evidence>
<evidence type="ECO:0000256" key="4">
    <source>
        <dbReference type="ARBA" id="ARBA00023098"/>
    </source>
</evidence>
<keyword evidence="2" id="KW-0808">Transferase</keyword>
<dbReference type="PROSITE" id="PS51934">
    <property type="entry name" value="LRAT"/>
    <property type="match status" value="1"/>
</dbReference>
<reference evidence="7" key="3">
    <citation type="submission" date="2025-09" db="UniProtKB">
        <authorList>
            <consortium name="Ensembl"/>
        </authorList>
    </citation>
    <scope>IDENTIFICATION</scope>
</reference>
<dbReference type="AlphaFoldDB" id="G1PGN4"/>
<keyword evidence="3" id="KW-0378">Hydrolase</keyword>
<dbReference type="Gene3D" id="3.90.1720.10">
    <property type="entry name" value="endopeptidase domain like (from Nostoc punctiforme)"/>
    <property type="match status" value="1"/>
</dbReference>
<protein>
    <recommendedName>
        <fullName evidence="6">LRAT domain-containing protein</fullName>
    </recommendedName>
</protein>
<dbReference type="GO" id="GO:0070292">
    <property type="term" value="P:N-acylphosphatidylethanolamine metabolic process"/>
    <property type="evidence" value="ECO:0007669"/>
    <property type="project" value="TreeGrafter"/>
</dbReference>
<sequence>VFQSQAKPKPGDLIEIFRPGYQHWALYVGDGYVVHLAPPSEIAGAGSASLMSALTDKAIVKKELLSVVAGKDKYRVNNKHDRKYSPLPPSKIVRCAEEKVGQEMLYKLTSDNCEHFVNELRYGVSRSDQVTEAVVAGGVAVGLLGVGLAIAALIGSLRGRREREEQ</sequence>
<dbReference type="STRING" id="59463.ENSMLUP00000009807"/>
<dbReference type="GO" id="GO:0004623">
    <property type="term" value="F:phospholipase A2 activity"/>
    <property type="evidence" value="ECO:0007669"/>
    <property type="project" value="TreeGrafter"/>
</dbReference>
<dbReference type="Ensembl" id="ENSMLUT00000010758.2">
    <property type="protein sequence ID" value="ENSMLUP00000009807.2"/>
    <property type="gene ID" value="ENSMLUG00000010768.2"/>
</dbReference>
<dbReference type="InterPro" id="IPR051496">
    <property type="entry name" value="H-rev107_PLA/AT"/>
</dbReference>
<evidence type="ECO:0000313" key="8">
    <source>
        <dbReference type="Proteomes" id="UP000001074"/>
    </source>
</evidence>
<dbReference type="Proteomes" id="UP000001074">
    <property type="component" value="Unassembled WGS sequence"/>
</dbReference>
<feature type="transmembrane region" description="Helical" evidence="5">
    <location>
        <begin position="134"/>
        <end position="157"/>
    </location>
</feature>
<dbReference type="eggNOG" id="ENOG502S0JN">
    <property type="taxonomic scope" value="Eukaryota"/>
</dbReference>
<reference evidence="7" key="2">
    <citation type="submission" date="2025-08" db="UniProtKB">
        <authorList>
            <consortium name="Ensembl"/>
        </authorList>
    </citation>
    <scope>IDENTIFICATION</scope>
</reference>
<evidence type="ECO:0000256" key="5">
    <source>
        <dbReference type="SAM" id="Phobius"/>
    </source>
</evidence>
<accession>G1PGN4</accession>
<organism evidence="7 8">
    <name type="scientific">Myotis lucifugus</name>
    <name type="common">Little brown bat</name>
    <dbReference type="NCBI Taxonomy" id="59463"/>
    <lineage>
        <taxon>Eukaryota</taxon>
        <taxon>Metazoa</taxon>
        <taxon>Chordata</taxon>
        <taxon>Craniata</taxon>
        <taxon>Vertebrata</taxon>
        <taxon>Euteleostomi</taxon>
        <taxon>Mammalia</taxon>
        <taxon>Eutheria</taxon>
        <taxon>Laurasiatheria</taxon>
        <taxon>Chiroptera</taxon>
        <taxon>Yangochiroptera</taxon>
        <taxon>Vespertilionidae</taxon>
        <taxon>Myotis</taxon>
    </lineage>
</organism>
<keyword evidence="5" id="KW-0812">Transmembrane</keyword>
<keyword evidence="5" id="KW-1133">Transmembrane helix</keyword>
<dbReference type="InterPro" id="IPR007053">
    <property type="entry name" value="LRAT_dom"/>
</dbReference>
<evidence type="ECO:0000313" key="7">
    <source>
        <dbReference type="Ensembl" id="ENSMLUP00000009807.2"/>
    </source>
</evidence>
<dbReference type="EMBL" id="AAPE02052329">
    <property type="status" value="NOT_ANNOTATED_CDS"/>
    <property type="molecule type" value="Genomic_DNA"/>
</dbReference>
<dbReference type="FunFam" id="3.90.1720.10:FF:000002">
    <property type="entry name" value="HRAS like suppressor 2"/>
    <property type="match status" value="1"/>
</dbReference>
<evidence type="ECO:0000259" key="6">
    <source>
        <dbReference type="PROSITE" id="PS51934"/>
    </source>
</evidence>
<keyword evidence="8" id="KW-1185">Reference proteome</keyword>
<dbReference type="InParanoid" id="G1PGN4"/>
<dbReference type="Pfam" id="PF04970">
    <property type="entry name" value="LRAT"/>
    <property type="match status" value="1"/>
</dbReference>
<reference evidence="7 8" key="1">
    <citation type="journal article" date="2011" name="Nature">
        <title>A high-resolution map of human evolutionary constraint using 29 mammals.</title>
        <authorList>
            <person name="Lindblad-Toh K."/>
            <person name="Garber M."/>
            <person name="Zuk O."/>
            <person name="Lin M.F."/>
            <person name="Parker B.J."/>
            <person name="Washietl S."/>
            <person name="Kheradpour P."/>
            <person name="Ernst J."/>
            <person name="Jordan G."/>
            <person name="Mauceli E."/>
            <person name="Ward L.D."/>
            <person name="Lowe C.B."/>
            <person name="Holloway A.K."/>
            <person name="Clamp M."/>
            <person name="Gnerre S."/>
            <person name="Alfoldi J."/>
            <person name="Beal K."/>
            <person name="Chang J."/>
            <person name="Clawson H."/>
            <person name="Cuff J."/>
            <person name="Di Palma F."/>
            <person name="Fitzgerald S."/>
            <person name="Flicek P."/>
            <person name="Guttman M."/>
            <person name="Hubisz M.J."/>
            <person name="Jaffe D.B."/>
            <person name="Jungreis I."/>
            <person name="Kent W.J."/>
            <person name="Kostka D."/>
            <person name="Lara M."/>
            <person name="Martins A.L."/>
            <person name="Massingham T."/>
            <person name="Moltke I."/>
            <person name="Raney B.J."/>
            <person name="Rasmussen M.D."/>
            <person name="Robinson J."/>
            <person name="Stark A."/>
            <person name="Vilella A.J."/>
            <person name="Wen J."/>
            <person name="Xie X."/>
            <person name="Zody M.C."/>
            <person name="Baldwin J."/>
            <person name="Bloom T."/>
            <person name="Chin C.W."/>
            <person name="Heiman D."/>
            <person name="Nicol R."/>
            <person name="Nusbaum C."/>
            <person name="Young S."/>
            <person name="Wilkinson J."/>
            <person name="Worley K.C."/>
            <person name="Kovar C.L."/>
            <person name="Muzny D.M."/>
            <person name="Gibbs R.A."/>
            <person name="Cree A."/>
            <person name="Dihn H.H."/>
            <person name="Fowler G."/>
            <person name="Jhangiani S."/>
            <person name="Joshi V."/>
            <person name="Lee S."/>
            <person name="Lewis L.R."/>
            <person name="Nazareth L.V."/>
            <person name="Okwuonu G."/>
            <person name="Santibanez J."/>
            <person name="Warren W.C."/>
            <person name="Mardis E.R."/>
            <person name="Weinstock G.M."/>
            <person name="Wilson R.K."/>
            <person name="Delehaunty K."/>
            <person name="Dooling D."/>
            <person name="Fronik C."/>
            <person name="Fulton L."/>
            <person name="Fulton B."/>
            <person name="Graves T."/>
            <person name="Minx P."/>
            <person name="Sodergren E."/>
            <person name="Birney E."/>
            <person name="Margulies E.H."/>
            <person name="Herrero J."/>
            <person name="Green E.D."/>
            <person name="Haussler D."/>
            <person name="Siepel A."/>
            <person name="Goldman N."/>
            <person name="Pollard K.S."/>
            <person name="Pedersen J.S."/>
            <person name="Lander E.S."/>
            <person name="Kellis M."/>
        </authorList>
    </citation>
    <scope>NUCLEOTIDE SEQUENCE [LARGE SCALE GENOMIC DNA]</scope>
</reference>